<protein>
    <recommendedName>
        <fullName evidence="4">Transporter</fullName>
    </recommendedName>
</protein>
<evidence type="ECO:0000313" key="3">
    <source>
        <dbReference type="Proteomes" id="UP000494119"/>
    </source>
</evidence>
<reference evidence="2 3" key="1">
    <citation type="submission" date="2020-04" db="EMBL/GenBank/DDBJ databases">
        <authorList>
            <person name="De Canck E."/>
        </authorList>
    </citation>
    <scope>NUCLEOTIDE SEQUENCE [LARGE SCALE GENOMIC DNA]</scope>
    <source>
        <strain evidence="2 3">LMG 28688</strain>
    </source>
</reference>
<proteinExistence type="predicted"/>
<feature type="signal peptide" evidence="1">
    <location>
        <begin position="1"/>
        <end position="27"/>
    </location>
</feature>
<keyword evidence="3" id="KW-1185">Reference proteome</keyword>
<name>A0A6J5GVY1_9BURK</name>
<accession>A0A6J5GVY1</accession>
<dbReference type="RefSeq" id="WP_175197727.1">
    <property type="nucleotide sequence ID" value="NZ_CADIKL010000044.1"/>
</dbReference>
<feature type="chain" id="PRO_5027101298" description="Transporter" evidence="1">
    <location>
        <begin position="28"/>
        <end position="307"/>
    </location>
</feature>
<evidence type="ECO:0008006" key="4">
    <source>
        <dbReference type="Google" id="ProtNLM"/>
    </source>
</evidence>
<evidence type="ECO:0000256" key="1">
    <source>
        <dbReference type="SAM" id="SignalP"/>
    </source>
</evidence>
<dbReference type="InterPro" id="IPR025737">
    <property type="entry name" value="FApF"/>
</dbReference>
<dbReference type="Proteomes" id="UP000494119">
    <property type="component" value="Unassembled WGS sequence"/>
</dbReference>
<gene>
    <name evidence="2" type="ORF">LMG28688_06048</name>
</gene>
<dbReference type="Pfam" id="PF13557">
    <property type="entry name" value="Phenol_MetA_deg"/>
    <property type="match status" value="1"/>
</dbReference>
<sequence length="307" mass="32910">MSRRASHWRRACFGTAVLLWQAGALHAQELEPRTYSASPVGTNFIVAGYSHVSGDVLTEPSLPISGVRAQIDNFVLGYVHTFALAGHTASFGLGVPFQRADLSGLVIDAPTQVHRGGVGDMQMRFALNLFGNPPLSPEEFAQAPPRTSLGISLTVQAPTGQYAPARLVNLGNNRWAFKPEIGVSQPWGNWFFEASVGVFFFTANTSFFNGHEKSQAPLALTQLHGGYTFRPGLWLAVDLGYALGGGASVDGASSGSSQANLRGGVTLAVPIARGWSAKLAWSRGFVARAAGNYQIVTVALQYRWFDR</sequence>
<organism evidence="2 3">
    <name type="scientific">Paraburkholderia caffeinitolerans</name>
    <dbReference type="NCBI Taxonomy" id="1723730"/>
    <lineage>
        <taxon>Bacteria</taxon>
        <taxon>Pseudomonadati</taxon>
        <taxon>Pseudomonadota</taxon>
        <taxon>Betaproteobacteria</taxon>
        <taxon>Burkholderiales</taxon>
        <taxon>Burkholderiaceae</taxon>
        <taxon>Paraburkholderia</taxon>
    </lineage>
</organism>
<dbReference type="EMBL" id="CADIKL010000044">
    <property type="protein sequence ID" value="CAB3804687.1"/>
    <property type="molecule type" value="Genomic_DNA"/>
</dbReference>
<dbReference type="AlphaFoldDB" id="A0A6J5GVY1"/>
<evidence type="ECO:0000313" key="2">
    <source>
        <dbReference type="EMBL" id="CAB3804687.1"/>
    </source>
</evidence>
<keyword evidence="1" id="KW-0732">Signal</keyword>